<dbReference type="OrthoDB" id="674183at2"/>
<dbReference type="AlphaFoldDB" id="A0A3L9M4B2"/>
<protein>
    <submittedName>
        <fullName evidence="1">Uncharacterized protein</fullName>
    </submittedName>
</protein>
<dbReference type="RefSeq" id="WP_121935241.1">
    <property type="nucleotide sequence ID" value="NZ_RDOJ01000016.1"/>
</dbReference>
<evidence type="ECO:0000313" key="2">
    <source>
        <dbReference type="Proteomes" id="UP000275348"/>
    </source>
</evidence>
<sequence length="127" mass="14517">MPEIDLEREIFIAAELLTEIEEESQVIVHCHMDCTEFADAARIWPSTYIIDNATGIRYKLIHAENITMYPHWTHIPEGSSLNFTLFFKGLPKSCKSFDLIEVIPQPGGFECSKIPRNSSDVYHVLFG</sequence>
<keyword evidence="2" id="KW-1185">Reference proteome</keyword>
<dbReference type="EMBL" id="RDOJ01000016">
    <property type="protein sequence ID" value="RLZ07768.1"/>
    <property type="molecule type" value="Genomic_DNA"/>
</dbReference>
<dbReference type="Proteomes" id="UP000275348">
    <property type="component" value="Unassembled WGS sequence"/>
</dbReference>
<gene>
    <name evidence="1" type="ORF">EAH69_10905</name>
</gene>
<organism evidence="1 2">
    <name type="scientific">Faecalibacter macacae</name>
    <dbReference type="NCBI Taxonomy" id="1859289"/>
    <lineage>
        <taxon>Bacteria</taxon>
        <taxon>Pseudomonadati</taxon>
        <taxon>Bacteroidota</taxon>
        <taxon>Flavobacteriia</taxon>
        <taxon>Flavobacteriales</taxon>
        <taxon>Weeksellaceae</taxon>
        <taxon>Faecalibacter</taxon>
    </lineage>
</organism>
<evidence type="ECO:0000313" key="1">
    <source>
        <dbReference type="EMBL" id="RLZ07768.1"/>
    </source>
</evidence>
<proteinExistence type="predicted"/>
<comment type="caution">
    <text evidence="1">The sequence shown here is derived from an EMBL/GenBank/DDBJ whole genome shotgun (WGS) entry which is preliminary data.</text>
</comment>
<name>A0A3L9M4B2_9FLAO</name>
<reference evidence="1 2" key="1">
    <citation type="submission" date="2018-10" db="EMBL/GenBank/DDBJ databases">
        <authorList>
            <person name="Chen X."/>
        </authorList>
    </citation>
    <scope>NUCLEOTIDE SEQUENCE [LARGE SCALE GENOMIC DNA]</scope>
    <source>
        <strain evidence="1 2">YIM 102668</strain>
    </source>
</reference>
<accession>A0A3L9M4B2</accession>